<comment type="similarity">
    <text evidence="1">Belongs to the esterase D family.</text>
</comment>
<dbReference type="AlphaFoldDB" id="A0A1T4QR46"/>
<dbReference type="RefSeq" id="WP_234987765.1">
    <property type="nucleotide sequence ID" value="NZ_FUXP01000005.1"/>
</dbReference>
<dbReference type="InterPro" id="IPR052558">
    <property type="entry name" value="Siderophore_Hydrolase_D"/>
</dbReference>
<sequence>MHDTVQLDRQRAYDIRLHVPQGDAPPGGHALVWLLDAPTTWAPMQQALHEAGDPGVVVVGIDWAVEGSVDPSLRRRDFTLPARGEVPPPRGAEDWTEDGDADAFLGFLTDRLQPRYLDTLPVDLRRQCLVGHSLSGLFVLHALMCKPERFTRYVASSPSIWWDGARMLDDARAADWAAARAARVLLTVGSEEQVAGPEKPPEVAGEDDAALLGEPHMVDNAAAFAELLRDNAVDAHFRLIEGGGHKTVIPAAMAEALAFALGDPDEAN</sequence>
<accession>A0A1T4QR46</accession>
<dbReference type="PANTHER" id="PTHR40841:SF2">
    <property type="entry name" value="SIDEROPHORE-DEGRADING ESTERASE (EUROFUNG)"/>
    <property type="match status" value="1"/>
</dbReference>
<name>A0A1T4QR46_9GAMM</name>
<dbReference type="InterPro" id="IPR029058">
    <property type="entry name" value="AB_hydrolase_fold"/>
</dbReference>
<evidence type="ECO:0000313" key="4">
    <source>
        <dbReference type="Proteomes" id="UP000190061"/>
    </source>
</evidence>
<dbReference type="SUPFAM" id="SSF53474">
    <property type="entry name" value="alpha/beta-Hydrolases"/>
    <property type="match status" value="1"/>
</dbReference>
<dbReference type="Proteomes" id="UP000190061">
    <property type="component" value="Unassembled WGS sequence"/>
</dbReference>
<dbReference type="GO" id="GO:0016788">
    <property type="term" value="F:hydrolase activity, acting on ester bonds"/>
    <property type="evidence" value="ECO:0007669"/>
    <property type="project" value="TreeGrafter"/>
</dbReference>
<evidence type="ECO:0000313" key="3">
    <source>
        <dbReference type="EMBL" id="SKA06210.1"/>
    </source>
</evidence>
<dbReference type="Pfam" id="PF00756">
    <property type="entry name" value="Esterase"/>
    <property type="match status" value="1"/>
</dbReference>
<protein>
    <recommendedName>
        <fullName evidence="5">Esterase</fullName>
    </recommendedName>
</protein>
<reference evidence="3 4" key="1">
    <citation type="submission" date="2017-02" db="EMBL/GenBank/DDBJ databases">
        <authorList>
            <person name="Peterson S.W."/>
        </authorList>
    </citation>
    <scope>NUCLEOTIDE SEQUENCE [LARGE SCALE GENOMIC DNA]</scope>
    <source>
        <strain evidence="3 4">DSM 21749</strain>
    </source>
</reference>
<evidence type="ECO:0008006" key="5">
    <source>
        <dbReference type="Google" id="ProtNLM"/>
    </source>
</evidence>
<evidence type="ECO:0000256" key="2">
    <source>
        <dbReference type="ARBA" id="ARBA00022801"/>
    </source>
</evidence>
<evidence type="ECO:0000256" key="1">
    <source>
        <dbReference type="ARBA" id="ARBA00005622"/>
    </source>
</evidence>
<dbReference type="EMBL" id="FUXP01000005">
    <property type="protein sequence ID" value="SKA06210.1"/>
    <property type="molecule type" value="Genomic_DNA"/>
</dbReference>
<dbReference type="PANTHER" id="PTHR40841">
    <property type="entry name" value="SIDEROPHORE TRIACETYLFUSARININE C ESTERASE"/>
    <property type="match status" value="1"/>
</dbReference>
<dbReference type="InterPro" id="IPR000801">
    <property type="entry name" value="Esterase-like"/>
</dbReference>
<dbReference type="Gene3D" id="3.40.50.1820">
    <property type="entry name" value="alpha/beta hydrolase"/>
    <property type="match status" value="1"/>
</dbReference>
<gene>
    <name evidence="3" type="ORF">SAMN02745674_01778</name>
</gene>
<keyword evidence="4" id="KW-1185">Reference proteome</keyword>
<keyword evidence="2" id="KW-0378">Hydrolase</keyword>
<proteinExistence type="inferred from homology"/>
<organism evidence="3 4">
    <name type="scientific">Lysobacter spongiicola DSM 21749</name>
    <dbReference type="NCBI Taxonomy" id="1122188"/>
    <lineage>
        <taxon>Bacteria</taxon>
        <taxon>Pseudomonadati</taxon>
        <taxon>Pseudomonadota</taxon>
        <taxon>Gammaproteobacteria</taxon>
        <taxon>Lysobacterales</taxon>
        <taxon>Lysobacteraceae</taxon>
        <taxon>Novilysobacter</taxon>
    </lineage>
</organism>
<dbReference type="STRING" id="1122188.SAMN02745674_01778"/>